<evidence type="ECO:0000259" key="4">
    <source>
        <dbReference type="PROSITE" id="PS50987"/>
    </source>
</evidence>
<dbReference type="PANTHER" id="PTHR43132">
    <property type="entry name" value="ARSENICAL RESISTANCE OPERON REPRESSOR ARSR-RELATED"/>
    <property type="match status" value="1"/>
</dbReference>
<evidence type="ECO:0000313" key="5">
    <source>
        <dbReference type="EMBL" id="TGG88884.1"/>
    </source>
</evidence>
<dbReference type="AlphaFoldDB" id="A0A4Z0W6X3"/>
<reference evidence="5 6" key="1">
    <citation type="submission" date="2019-04" db="EMBL/GenBank/DDBJ databases">
        <title>Draft genome sequence data and analysis of a Fermenting Bacterium, Geotoga petraea strain HO-Geo1, isolated from heavy-oil petroleum reservoir in Russia.</title>
        <authorList>
            <person name="Grouzdev D.S."/>
            <person name="Semenova E.M."/>
            <person name="Sokolova D.S."/>
            <person name="Tourova T.P."/>
            <person name="Poltaraus A.B."/>
            <person name="Nazina T.N."/>
        </authorList>
    </citation>
    <scope>NUCLEOTIDE SEQUENCE [LARGE SCALE GENOMIC DNA]</scope>
    <source>
        <strain evidence="5 6">HO-Geo1</strain>
    </source>
</reference>
<dbReference type="PRINTS" id="PR00778">
    <property type="entry name" value="HTHARSR"/>
</dbReference>
<dbReference type="SMART" id="SM00418">
    <property type="entry name" value="HTH_ARSR"/>
    <property type="match status" value="1"/>
</dbReference>
<keyword evidence="1" id="KW-0805">Transcription regulation</keyword>
<name>A0A4Z0W6X3_9BACT</name>
<dbReference type="PROSITE" id="PS50987">
    <property type="entry name" value="HTH_ARSR_2"/>
    <property type="match status" value="1"/>
</dbReference>
<evidence type="ECO:0000256" key="3">
    <source>
        <dbReference type="ARBA" id="ARBA00023163"/>
    </source>
</evidence>
<dbReference type="CDD" id="cd00090">
    <property type="entry name" value="HTH_ARSR"/>
    <property type="match status" value="1"/>
</dbReference>
<dbReference type="NCBIfam" id="NF033788">
    <property type="entry name" value="HTH_metalloreg"/>
    <property type="match status" value="1"/>
</dbReference>
<evidence type="ECO:0000256" key="2">
    <source>
        <dbReference type="ARBA" id="ARBA00023125"/>
    </source>
</evidence>
<protein>
    <submittedName>
        <fullName evidence="5">ArsR family transcriptional regulator</fullName>
    </submittedName>
</protein>
<dbReference type="GO" id="GO:0003677">
    <property type="term" value="F:DNA binding"/>
    <property type="evidence" value="ECO:0007669"/>
    <property type="project" value="UniProtKB-KW"/>
</dbReference>
<dbReference type="InterPro" id="IPR051011">
    <property type="entry name" value="Metal_resp_trans_reg"/>
</dbReference>
<dbReference type="Gene3D" id="1.10.10.10">
    <property type="entry name" value="Winged helix-like DNA-binding domain superfamily/Winged helix DNA-binding domain"/>
    <property type="match status" value="1"/>
</dbReference>
<dbReference type="SUPFAM" id="SSF46785">
    <property type="entry name" value="Winged helix' DNA-binding domain"/>
    <property type="match status" value="1"/>
</dbReference>
<comment type="caution">
    <text evidence="5">The sequence shown here is derived from an EMBL/GenBank/DDBJ whole genome shotgun (WGS) entry which is preliminary data.</text>
</comment>
<keyword evidence="3" id="KW-0804">Transcription</keyword>
<dbReference type="InterPro" id="IPR036388">
    <property type="entry name" value="WH-like_DNA-bd_sf"/>
</dbReference>
<dbReference type="GO" id="GO:0003700">
    <property type="term" value="F:DNA-binding transcription factor activity"/>
    <property type="evidence" value="ECO:0007669"/>
    <property type="project" value="InterPro"/>
</dbReference>
<dbReference type="EMBL" id="SRME01000001">
    <property type="protein sequence ID" value="TGG88884.1"/>
    <property type="molecule type" value="Genomic_DNA"/>
</dbReference>
<keyword evidence="2" id="KW-0238">DNA-binding</keyword>
<evidence type="ECO:0000313" key="6">
    <source>
        <dbReference type="Proteomes" id="UP000297288"/>
    </source>
</evidence>
<gene>
    <name evidence="5" type="ORF">E4650_01435</name>
</gene>
<sequence length="91" mass="10796">MNKIKENKRIRIIKALAHEERFRILELISKNPMCVCELNEMSEYSQSNISQHLKILRDADLIYPEKDGNKVNYYLADKKIIDLIKTINYLV</sequence>
<dbReference type="Pfam" id="PF01022">
    <property type="entry name" value="HTH_5"/>
    <property type="match status" value="1"/>
</dbReference>
<feature type="domain" description="HTH arsR-type" evidence="4">
    <location>
        <begin position="1"/>
        <end position="91"/>
    </location>
</feature>
<dbReference type="Proteomes" id="UP000297288">
    <property type="component" value="Unassembled WGS sequence"/>
</dbReference>
<evidence type="ECO:0000256" key="1">
    <source>
        <dbReference type="ARBA" id="ARBA00023015"/>
    </source>
</evidence>
<accession>A0A4Z0W6X3</accession>
<organism evidence="5 6">
    <name type="scientific">Geotoga petraea</name>
    <dbReference type="NCBI Taxonomy" id="28234"/>
    <lineage>
        <taxon>Bacteria</taxon>
        <taxon>Thermotogati</taxon>
        <taxon>Thermotogota</taxon>
        <taxon>Thermotogae</taxon>
        <taxon>Petrotogales</taxon>
        <taxon>Petrotogaceae</taxon>
        <taxon>Geotoga</taxon>
    </lineage>
</organism>
<dbReference type="InterPro" id="IPR011991">
    <property type="entry name" value="ArsR-like_HTH"/>
</dbReference>
<proteinExistence type="predicted"/>
<dbReference type="InterPro" id="IPR036390">
    <property type="entry name" value="WH_DNA-bd_sf"/>
</dbReference>
<dbReference type="OrthoDB" id="37767at2"/>
<dbReference type="RefSeq" id="WP_135402492.1">
    <property type="nucleotide sequence ID" value="NZ_SRME01000001.1"/>
</dbReference>
<dbReference type="InterPro" id="IPR001845">
    <property type="entry name" value="HTH_ArsR_DNA-bd_dom"/>
</dbReference>
<dbReference type="PANTHER" id="PTHR43132:SF6">
    <property type="entry name" value="HTH-TYPE TRANSCRIPTIONAL REPRESSOR CZRA"/>
    <property type="match status" value="1"/>
</dbReference>